<keyword evidence="2" id="KW-1185">Reference proteome</keyword>
<evidence type="ECO:0000313" key="1">
    <source>
        <dbReference type="EMBL" id="MBP0492778.1"/>
    </source>
</evidence>
<dbReference type="Proteomes" id="UP000677537">
    <property type="component" value="Unassembled WGS sequence"/>
</dbReference>
<name>A0A940S785_9PROT</name>
<dbReference type="EMBL" id="JAGIZA010000004">
    <property type="protein sequence ID" value="MBP0492778.1"/>
    <property type="molecule type" value="Genomic_DNA"/>
</dbReference>
<evidence type="ECO:0000313" key="2">
    <source>
        <dbReference type="Proteomes" id="UP000677537"/>
    </source>
</evidence>
<dbReference type="AlphaFoldDB" id="A0A940S785"/>
<accession>A0A940S785</accession>
<sequence>MRQVTVDGERAFAVALAGRLGHGRDMLIDPTSWEWISKTAGTVWPVNATPTGHEYIVSGARTAYAASTDVSLRGKPPKVFLARLVVQDDTRLDGTKAVVYRNGDHLDVRRCNLEVVLFGEHRDYKPTRPPAEVVDGWSERLTVN</sequence>
<gene>
    <name evidence="1" type="ORF">J5Y10_08295</name>
</gene>
<protein>
    <submittedName>
        <fullName evidence="1">Uncharacterized protein</fullName>
    </submittedName>
</protein>
<comment type="caution">
    <text evidence="1">The sequence shown here is derived from an EMBL/GenBank/DDBJ whole genome shotgun (WGS) entry which is preliminary data.</text>
</comment>
<reference evidence="1" key="1">
    <citation type="submission" date="2021-03" db="EMBL/GenBank/DDBJ databases">
        <authorList>
            <person name="So Y."/>
        </authorList>
    </citation>
    <scope>NUCLEOTIDE SEQUENCE</scope>
    <source>
        <strain evidence="1">SG15</strain>
    </source>
</reference>
<organism evidence="1 2">
    <name type="scientific">Roseomonas indoligenes</name>
    <dbReference type="NCBI Taxonomy" id="2820811"/>
    <lineage>
        <taxon>Bacteria</taxon>
        <taxon>Pseudomonadati</taxon>
        <taxon>Pseudomonadota</taxon>
        <taxon>Alphaproteobacteria</taxon>
        <taxon>Acetobacterales</taxon>
        <taxon>Roseomonadaceae</taxon>
        <taxon>Roseomonas</taxon>
    </lineage>
</organism>
<dbReference type="RefSeq" id="WP_209372590.1">
    <property type="nucleotide sequence ID" value="NZ_JAGIZA010000004.1"/>
</dbReference>
<proteinExistence type="predicted"/>